<comment type="caution">
    <text evidence="7">The sequence shown here is derived from an EMBL/GenBank/DDBJ whole genome shotgun (WGS) entry which is preliminary data.</text>
</comment>
<comment type="cofactor">
    <cofactor evidence="1">
        <name>Mg(2+)</name>
        <dbReference type="ChEBI" id="CHEBI:18420"/>
    </cofactor>
</comment>
<dbReference type="PANTHER" id="PTHR44591">
    <property type="entry name" value="STRESS RESPONSE REGULATOR PROTEIN 1"/>
    <property type="match status" value="1"/>
</dbReference>
<keyword evidence="3 5" id="KW-0597">Phosphoprotein</keyword>
<accession>H1FT17</accession>
<dbReference type="OrthoDB" id="5514345at2"/>
<dbReference type="GO" id="GO:0000160">
    <property type="term" value="P:phosphorelay signal transduction system"/>
    <property type="evidence" value="ECO:0007669"/>
    <property type="project" value="InterPro"/>
</dbReference>
<dbReference type="InterPro" id="IPR001789">
    <property type="entry name" value="Sig_transdc_resp-reg_receiver"/>
</dbReference>
<dbReference type="GO" id="GO:0097588">
    <property type="term" value="P:archaeal or bacterial-type flagellum-dependent cell motility"/>
    <property type="evidence" value="ECO:0007669"/>
    <property type="project" value="UniProtKB-KW"/>
</dbReference>
<keyword evidence="2" id="KW-0145">Chemotaxis</keyword>
<feature type="domain" description="Response regulatory" evidence="6">
    <location>
        <begin position="20"/>
        <end position="134"/>
    </location>
</feature>
<evidence type="ECO:0000256" key="1">
    <source>
        <dbReference type="ARBA" id="ARBA00001946"/>
    </source>
</evidence>
<evidence type="ECO:0000313" key="7">
    <source>
        <dbReference type="EMBL" id="EHP28753.1"/>
    </source>
</evidence>
<dbReference type="Gene3D" id="3.40.50.2300">
    <property type="match status" value="1"/>
</dbReference>
<accession>B6BL21</accession>
<keyword evidence="8" id="KW-1185">Reference proteome</keyword>
<reference evidence="7 8" key="1">
    <citation type="journal article" date="2012" name="Proc. Natl. Acad. Sci. U.S.A.">
        <title>Genome and physiology of a model Epsilonproteobacterium responsible for sulfide detoxification in marine oxygen depletion zones.</title>
        <authorList>
            <person name="Grote J."/>
            <person name="Schott T."/>
            <person name="Bruckner C.G."/>
            <person name="Glockner F.O."/>
            <person name="Jost G."/>
            <person name="Teeling H."/>
            <person name="Labrenz M."/>
            <person name="Jurgens K."/>
        </authorList>
    </citation>
    <scope>NUCLEOTIDE SEQUENCE [LARGE SCALE GENOMIC DNA]</scope>
    <source>
        <strain evidence="7 8">GD1</strain>
    </source>
</reference>
<gene>
    <name evidence="7" type="ORF">SMGD1_0226</name>
</gene>
<evidence type="ECO:0000313" key="8">
    <source>
        <dbReference type="Proteomes" id="UP000006431"/>
    </source>
</evidence>
<dbReference type="eggNOG" id="COG2197">
    <property type="taxonomic scope" value="Bacteria"/>
</dbReference>
<dbReference type="STRING" id="929558.SMGD1_0226"/>
<dbReference type="HOGENOM" id="CLU_000445_30_3_7"/>
<dbReference type="InterPro" id="IPR050595">
    <property type="entry name" value="Bact_response_regulator"/>
</dbReference>
<dbReference type="GO" id="GO:0006935">
    <property type="term" value="P:chemotaxis"/>
    <property type="evidence" value="ECO:0007669"/>
    <property type="project" value="UniProtKB-KW"/>
</dbReference>
<proteinExistence type="predicted"/>
<dbReference type="AlphaFoldDB" id="B6BL21"/>
<evidence type="ECO:0000256" key="3">
    <source>
        <dbReference type="ARBA" id="ARBA00022553"/>
    </source>
</evidence>
<evidence type="ECO:0000256" key="4">
    <source>
        <dbReference type="ARBA" id="ARBA00022779"/>
    </source>
</evidence>
<dbReference type="PANTHER" id="PTHR44591:SF3">
    <property type="entry name" value="RESPONSE REGULATORY DOMAIN-CONTAINING PROTEIN"/>
    <property type="match status" value="1"/>
</dbReference>
<dbReference type="Proteomes" id="UP000006431">
    <property type="component" value="Unassembled WGS sequence"/>
</dbReference>
<organism evidence="7 8">
    <name type="scientific">Sulfurimonas gotlandica (strain DSM 19862 / JCM 16533 / GD1)</name>
    <dbReference type="NCBI Taxonomy" id="929558"/>
    <lineage>
        <taxon>Bacteria</taxon>
        <taxon>Pseudomonadati</taxon>
        <taxon>Campylobacterota</taxon>
        <taxon>Epsilonproteobacteria</taxon>
        <taxon>Campylobacterales</taxon>
        <taxon>Sulfurimonadaceae</taxon>
        <taxon>Sulfurimonas</taxon>
    </lineage>
</organism>
<dbReference type="InterPro" id="IPR011006">
    <property type="entry name" value="CheY-like_superfamily"/>
</dbReference>
<keyword evidence="4" id="KW-0283">Flagellar rotation</keyword>
<dbReference type="PROSITE" id="PS50110">
    <property type="entry name" value="RESPONSE_REGULATORY"/>
    <property type="match status" value="1"/>
</dbReference>
<dbReference type="RefSeq" id="WP_008338622.1">
    <property type="nucleotide sequence ID" value="NZ_AFRZ01000001.1"/>
</dbReference>
<evidence type="ECO:0000256" key="5">
    <source>
        <dbReference type="PROSITE-ProRule" id="PRU00169"/>
    </source>
</evidence>
<evidence type="ECO:0000256" key="2">
    <source>
        <dbReference type="ARBA" id="ARBA00022500"/>
    </source>
</evidence>
<dbReference type="SUPFAM" id="SSF52172">
    <property type="entry name" value="CheY-like"/>
    <property type="match status" value="1"/>
</dbReference>
<dbReference type="SMART" id="SM00448">
    <property type="entry name" value="REC"/>
    <property type="match status" value="1"/>
</dbReference>
<dbReference type="EMBL" id="AFRZ01000001">
    <property type="protein sequence ID" value="EHP28753.1"/>
    <property type="molecule type" value="Genomic_DNA"/>
</dbReference>
<sequence length="180" mass="20611">MTATIENFNDISHLLRKNANLLIAEDNKDIREQLHRSVDKFFPNVFVASDGQEALEIFLKEDINILLTDINMPRMNGVELVENILSVNEDIFIIVLSAHNNSDMLIELINLGVNNFLPKPIDMAMMAKFFYNACLQLKSTLKLKDDTLTLEELEKLEELQILLEDELIDYSRIDSLGSVQ</sequence>
<dbReference type="Pfam" id="PF00072">
    <property type="entry name" value="Response_reg"/>
    <property type="match status" value="1"/>
</dbReference>
<feature type="modified residue" description="4-aspartylphosphate" evidence="5">
    <location>
        <position position="69"/>
    </location>
</feature>
<dbReference type="PATRIC" id="fig|929558.5.peg.227"/>
<name>B6BL21_SULGG</name>
<protein>
    <submittedName>
        <fullName evidence="7">Response regulator receiver domain protein (CheY-like)</fullName>
    </submittedName>
</protein>
<evidence type="ECO:0000259" key="6">
    <source>
        <dbReference type="PROSITE" id="PS50110"/>
    </source>
</evidence>